<sequence>MSAPAGRKWRAHPAVEKDIERLGEDDPRLKVRAVALLDLLADGKVAGEELKDMAFYGDLSDCFKFYFGITGGAITHRIVYRTLADGGIEIVEAIAVEEREEGYVYLLASHRLGRLPDTAKKAFNRAHQKVIARRGAIRKAFRQRPTK</sequence>
<gene>
    <name evidence="1" type="ORF">UFOPK1493_02502</name>
</gene>
<name>A0A6J6EBG4_9ZZZZ</name>
<proteinExistence type="predicted"/>
<accession>A0A6J6EBG4</accession>
<evidence type="ECO:0000313" key="1">
    <source>
        <dbReference type="EMBL" id="CAB4572639.1"/>
    </source>
</evidence>
<organism evidence="1">
    <name type="scientific">freshwater metagenome</name>
    <dbReference type="NCBI Taxonomy" id="449393"/>
    <lineage>
        <taxon>unclassified sequences</taxon>
        <taxon>metagenomes</taxon>
        <taxon>ecological metagenomes</taxon>
    </lineage>
</organism>
<protein>
    <submittedName>
        <fullName evidence="1">Unannotated protein</fullName>
    </submittedName>
</protein>
<dbReference type="AlphaFoldDB" id="A0A6J6EBG4"/>
<reference evidence="1" key="1">
    <citation type="submission" date="2020-05" db="EMBL/GenBank/DDBJ databases">
        <authorList>
            <person name="Chiriac C."/>
            <person name="Salcher M."/>
            <person name="Ghai R."/>
            <person name="Kavagutti S V."/>
        </authorList>
    </citation>
    <scope>NUCLEOTIDE SEQUENCE</scope>
</reference>
<dbReference type="EMBL" id="CAEZSR010000104">
    <property type="protein sequence ID" value="CAB4572639.1"/>
    <property type="molecule type" value="Genomic_DNA"/>
</dbReference>